<evidence type="ECO:0000256" key="1">
    <source>
        <dbReference type="ARBA" id="ARBA00004127"/>
    </source>
</evidence>
<comment type="subcellular location">
    <subcellularLocation>
        <location evidence="1">Endomembrane system</location>
        <topology evidence="1">Multi-pass membrane protein</topology>
    </subcellularLocation>
</comment>
<evidence type="ECO:0000256" key="6">
    <source>
        <dbReference type="SAM" id="Phobius"/>
    </source>
</evidence>
<organism evidence="8 9">
    <name type="scientific">Microbacterium pygmaeum</name>
    <dbReference type="NCBI Taxonomy" id="370764"/>
    <lineage>
        <taxon>Bacteria</taxon>
        <taxon>Bacillati</taxon>
        <taxon>Actinomycetota</taxon>
        <taxon>Actinomycetes</taxon>
        <taxon>Micrococcales</taxon>
        <taxon>Microbacteriaceae</taxon>
        <taxon>Microbacterium</taxon>
    </lineage>
</organism>
<feature type="transmembrane region" description="Helical" evidence="6">
    <location>
        <begin position="148"/>
        <end position="165"/>
    </location>
</feature>
<gene>
    <name evidence="8" type="ORF">SAMN04489810_3469</name>
</gene>
<dbReference type="PANTHER" id="PTHR39535:SF2">
    <property type="entry name" value="HTTM DOMAIN-CONTAINING PROTEIN"/>
    <property type="match status" value="1"/>
</dbReference>
<evidence type="ECO:0000259" key="7">
    <source>
        <dbReference type="SMART" id="SM00752"/>
    </source>
</evidence>
<feature type="compositionally biased region" description="Low complexity" evidence="5">
    <location>
        <begin position="350"/>
        <end position="359"/>
    </location>
</feature>
<dbReference type="STRING" id="370764.SAMN04489810_3469"/>
<feature type="region of interest" description="Disordered" evidence="5">
    <location>
        <begin position="1"/>
        <end position="21"/>
    </location>
</feature>
<keyword evidence="9" id="KW-1185">Reference proteome</keyword>
<dbReference type="PANTHER" id="PTHR39535">
    <property type="entry name" value="SPORULATION-DELAYING PROTEIN SDPB"/>
    <property type="match status" value="1"/>
</dbReference>
<dbReference type="InterPro" id="IPR052964">
    <property type="entry name" value="Sporulation_signal_mat"/>
</dbReference>
<feature type="transmembrane region" description="Helical" evidence="6">
    <location>
        <begin position="200"/>
        <end position="219"/>
    </location>
</feature>
<evidence type="ECO:0000256" key="5">
    <source>
        <dbReference type="SAM" id="MobiDB-lite"/>
    </source>
</evidence>
<dbReference type="SMART" id="SM00752">
    <property type="entry name" value="HTTM"/>
    <property type="match status" value="1"/>
</dbReference>
<protein>
    <submittedName>
        <fullName evidence="8">Vitamin K-dependent gamma-carboxylase</fullName>
    </submittedName>
</protein>
<evidence type="ECO:0000313" key="8">
    <source>
        <dbReference type="EMBL" id="SDH62048.1"/>
    </source>
</evidence>
<name>A0A1G8DWV4_9MICO</name>
<reference evidence="8 9" key="1">
    <citation type="submission" date="2016-10" db="EMBL/GenBank/DDBJ databases">
        <authorList>
            <person name="de Groot N.N."/>
        </authorList>
    </citation>
    <scope>NUCLEOTIDE SEQUENCE [LARGE SCALE GENOMIC DNA]</scope>
    <source>
        <strain evidence="8 9">DSM 23142</strain>
    </source>
</reference>
<feature type="compositionally biased region" description="Polar residues" evidence="5">
    <location>
        <begin position="1"/>
        <end position="20"/>
    </location>
</feature>
<feature type="transmembrane region" description="Helical" evidence="6">
    <location>
        <begin position="97"/>
        <end position="116"/>
    </location>
</feature>
<keyword evidence="3 6" id="KW-1133">Transmembrane helix</keyword>
<feature type="transmembrane region" description="Helical" evidence="6">
    <location>
        <begin position="283"/>
        <end position="303"/>
    </location>
</feature>
<dbReference type="Pfam" id="PF05090">
    <property type="entry name" value="HTTM"/>
    <property type="match status" value="1"/>
</dbReference>
<dbReference type="InterPro" id="IPR053934">
    <property type="entry name" value="HTTM_dom"/>
</dbReference>
<feature type="compositionally biased region" description="Pro residues" evidence="5">
    <location>
        <begin position="372"/>
        <end position="388"/>
    </location>
</feature>
<dbReference type="OrthoDB" id="128729at2"/>
<dbReference type="EMBL" id="LT629692">
    <property type="protein sequence ID" value="SDH62048.1"/>
    <property type="molecule type" value="Genomic_DNA"/>
</dbReference>
<feature type="transmembrane region" description="Helical" evidence="6">
    <location>
        <begin position="38"/>
        <end position="58"/>
    </location>
</feature>
<dbReference type="GO" id="GO:0012505">
    <property type="term" value="C:endomembrane system"/>
    <property type="evidence" value="ECO:0007669"/>
    <property type="project" value="UniProtKB-SubCell"/>
</dbReference>
<accession>A0A1G8DWV4</accession>
<feature type="transmembrane region" description="Helical" evidence="6">
    <location>
        <begin position="122"/>
        <end position="141"/>
    </location>
</feature>
<evidence type="ECO:0000256" key="2">
    <source>
        <dbReference type="ARBA" id="ARBA00022692"/>
    </source>
</evidence>
<sequence>MNATQRVLSGRPNTQPSTQPKLPLSARVVDWFTGAERATYSMAGLRILFGIAILSFLASSAPDRHYLWGAGSRWVDPAVELRGWPEFLRLVFPKDNAVAFDISYAVMSLLAVLFLLGFATRIVTPLLLLFWVALSTNSVFLANGGDTVMRIALLFCVLANLSRHWSLDEWWRRRRGIPSIYPSAIVRRIPVWVRAAAHNTAVVLCGYQVVLIYVNAGIFKLMGKEWLDGSALYYALNLDVFRVFPVLSDLAWKVTPFVVIGSWISIWAQLLFPLLLLWKPTRYAALVVIMGMHIGIGLFLGLWPFSLAMIALDLVFIRDSSWERAFAWARRMRRRARRRRLARRPPSAPPVSAAAAHPRTPVGLVEDRTDAPPAPLTPTPASSPPPPDAAADQG</sequence>
<feature type="transmembrane region" description="Helical" evidence="6">
    <location>
        <begin position="254"/>
        <end position="276"/>
    </location>
</feature>
<evidence type="ECO:0000256" key="3">
    <source>
        <dbReference type="ARBA" id="ARBA00022989"/>
    </source>
</evidence>
<proteinExistence type="predicted"/>
<dbReference type="Proteomes" id="UP000199009">
    <property type="component" value="Chromosome I"/>
</dbReference>
<evidence type="ECO:0000313" key="9">
    <source>
        <dbReference type="Proteomes" id="UP000199009"/>
    </source>
</evidence>
<evidence type="ECO:0000256" key="4">
    <source>
        <dbReference type="ARBA" id="ARBA00023136"/>
    </source>
</evidence>
<dbReference type="AlphaFoldDB" id="A0A1G8DWV4"/>
<dbReference type="InterPro" id="IPR011020">
    <property type="entry name" value="HTTM-like"/>
</dbReference>
<keyword evidence="2 6" id="KW-0812">Transmembrane</keyword>
<feature type="region of interest" description="Disordered" evidence="5">
    <location>
        <begin position="339"/>
        <end position="394"/>
    </location>
</feature>
<feature type="domain" description="HTTM-like" evidence="7">
    <location>
        <begin position="34"/>
        <end position="321"/>
    </location>
</feature>
<keyword evidence="4 6" id="KW-0472">Membrane</keyword>